<reference evidence="2" key="1">
    <citation type="journal article" date="2014" name="Science">
        <title>Ancient hybridizations among the ancestral genomes of bread wheat.</title>
        <authorList>
            <consortium name="International Wheat Genome Sequencing Consortium,"/>
            <person name="Marcussen T."/>
            <person name="Sandve S.R."/>
            <person name="Heier L."/>
            <person name="Spannagl M."/>
            <person name="Pfeifer M."/>
            <person name="Jakobsen K.S."/>
            <person name="Wulff B.B."/>
            <person name="Steuernagel B."/>
            <person name="Mayer K.F."/>
            <person name="Olsen O.A."/>
        </authorList>
    </citation>
    <scope>NUCLEOTIDE SEQUENCE [LARGE SCALE GENOMIC DNA]</scope>
    <source>
        <strain evidence="2">cv. AL8/78</strain>
    </source>
</reference>
<dbReference type="Proteomes" id="UP000015105">
    <property type="component" value="Chromosome 2D"/>
</dbReference>
<proteinExistence type="predicted"/>
<sequence length="50" mass="5822">MRLRYELDEHTCNPIFPHRRRLFLLPPRSTATLLRSGLNRGREGALDCGD</sequence>
<reference evidence="2" key="2">
    <citation type="journal article" date="2017" name="Nat. Plants">
        <title>The Aegilops tauschii genome reveals multiple impacts of transposons.</title>
        <authorList>
            <person name="Zhao G."/>
            <person name="Zou C."/>
            <person name="Li K."/>
            <person name="Wang K."/>
            <person name="Li T."/>
            <person name="Gao L."/>
            <person name="Zhang X."/>
            <person name="Wang H."/>
            <person name="Yang Z."/>
            <person name="Liu X."/>
            <person name="Jiang W."/>
            <person name="Mao L."/>
            <person name="Kong X."/>
            <person name="Jiao Y."/>
            <person name="Jia J."/>
        </authorList>
    </citation>
    <scope>NUCLEOTIDE SEQUENCE [LARGE SCALE GENOMIC DNA]</scope>
    <source>
        <strain evidence="2">cv. AL8/78</strain>
    </source>
</reference>
<reference evidence="1" key="5">
    <citation type="journal article" date="2021" name="G3 (Bethesda)">
        <title>Aegilops tauschii genome assembly Aet v5.0 features greater sequence contiguity and improved annotation.</title>
        <authorList>
            <person name="Wang L."/>
            <person name="Zhu T."/>
            <person name="Rodriguez J.C."/>
            <person name="Deal K.R."/>
            <person name="Dubcovsky J."/>
            <person name="McGuire P.E."/>
            <person name="Lux T."/>
            <person name="Spannagl M."/>
            <person name="Mayer K.F.X."/>
            <person name="Baldrich P."/>
            <person name="Meyers B.C."/>
            <person name="Huo N."/>
            <person name="Gu Y.Q."/>
            <person name="Zhou H."/>
            <person name="Devos K.M."/>
            <person name="Bennetzen J.L."/>
            <person name="Unver T."/>
            <person name="Budak H."/>
            <person name="Gulick P.J."/>
            <person name="Galiba G."/>
            <person name="Kalapos B."/>
            <person name="Nelson D.R."/>
            <person name="Li P."/>
            <person name="You F.M."/>
            <person name="Luo M.C."/>
            <person name="Dvorak J."/>
        </authorList>
    </citation>
    <scope>NUCLEOTIDE SEQUENCE [LARGE SCALE GENOMIC DNA]</scope>
    <source>
        <strain evidence="1">cv. AL8/78</strain>
    </source>
</reference>
<protein>
    <submittedName>
        <fullName evidence="1">Uncharacterized protein</fullName>
    </submittedName>
</protein>
<accession>A0A453D880</accession>
<reference evidence="1" key="3">
    <citation type="journal article" date="2017" name="Nature">
        <title>Genome sequence of the progenitor of the wheat D genome Aegilops tauschii.</title>
        <authorList>
            <person name="Luo M.C."/>
            <person name="Gu Y.Q."/>
            <person name="Puiu D."/>
            <person name="Wang H."/>
            <person name="Twardziok S.O."/>
            <person name="Deal K.R."/>
            <person name="Huo N."/>
            <person name="Zhu T."/>
            <person name="Wang L."/>
            <person name="Wang Y."/>
            <person name="McGuire P.E."/>
            <person name="Liu S."/>
            <person name="Long H."/>
            <person name="Ramasamy R.K."/>
            <person name="Rodriguez J.C."/>
            <person name="Van S.L."/>
            <person name="Yuan L."/>
            <person name="Wang Z."/>
            <person name="Xia Z."/>
            <person name="Xiao L."/>
            <person name="Anderson O.D."/>
            <person name="Ouyang S."/>
            <person name="Liang Y."/>
            <person name="Zimin A.V."/>
            <person name="Pertea G."/>
            <person name="Qi P."/>
            <person name="Bennetzen J.L."/>
            <person name="Dai X."/>
            <person name="Dawson M.W."/>
            <person name="Muller H.G."/>
            <person name="Kugler K."/>
            <person name="Rivarola-Duarte L."/>
            <person name="Spannagl M."/>
            <person name="Mayer K.F.X."/>
            <person name="Lu F.H."/>
            <person name="Bevan M.W."/>
            <person name="Leroy P."/>
            <person name="Li P."/>
            <person name="You F.M."/>
            <person name="Sun Q."/>
            <person name="Liu Z."/>
            <person name="Lyons E."/>
            <person name="Wicker T."/>
            <person name="Salzberg S.L."/>
            <person name="Devos K.M."/>
            <person name="Dvorak J."/>
        </authorList>
    </citation>
    <scope>NUCLEOTIDE SEQUENCE [LARGE SCALE GENOMIC DNA]</scope>
    <source>
        <strain evidence="1">cv. AL8/78</strain>
    </source>
</reference>
<name>A0A453D880_AEGTS</name>
<evidence type="ECO:0000313" key="1">
    <source>
        <dbReference type="EnsemblPlants" id="AET2Gv21128000.1"/>
    </source>
</evidence>
<dbReference type="Gramene" id="AET2Gv21128000.1">
    <property type="protein sequence ID" value="AET2Gv21128000.1"/>
    <property type="gene ID" value="AET2Gv21128000"/>
</dbReference>
<dbReference type="AlphaFoldDB" id="A0A453D880"/>
<organism evidence="1 2">
    <name type="scientific">Aegilops tauschii subsp. strangulata</name>
    <name type="common">Goatgrass</name>
    <dbReference type="NCBI Taxonomy" id="200361"/>
    <lineage>
        <taxon>Eukaryota</taxon>
        <taxon>Viridiplantae</taxon>
        <taxon>Streptophyta</taxon>
        <taxon>Embryophyta</taxon>
        <taxon>Tracheophyta</taxon>
        <taxon>Spermatophyta</taxon>
        <taxon>Magnoliopsida</taxon>
        <taxon>Liliopsida</taxon>
        <taxon>Poales</taxon>
        <taxon>Poaceae</taxon>
        <taxon>BOP clade</taxon>
        <taxon>Pooideae</taxon>
        <taxon>Triticodae</taxon>
        <taxon>Triticeae</taxon>
        <taxon>Triticinae</taxon>
        <taxon>Aegilops</taxon>
    </lineage>
</organism>
<reference evidence="1" key="4">
    <citation type="submission" date="2019-03" db="UniProtKB">
        <authorList>
            <consortium name="EnsemblPlants"/>
        </authorList>
    </citation>
    <scope>IDENTIFICATION</scope>
</reference>
<keyword evidence="2" id="KW-1185">Reference proteome</keyword>
<dbReference type="EnsemblPlants" id="AET2Gv21128000.1">
    <property type="protein sequence ID" value="AET2Gv21128000.1"/>
    <property type="gene ID" value="AET2Gv21128000"/>
</dbReference>
<evidence type="ECO:0000313" key="2">
    <source>
        <dbReference type="Proteomes" id="UP000015105"/>
    </source>
</evidence>